<dbReference type="OrthoDB" id="9815657at2"/>
<dbReference type="PROSITE" id="PS51257">
    <property type="entry name" value="PROKAR_LIPOPROTEIN"/>
    <property type="match status" value="1"/>
</dbReference>
<organism evidence="2 3">
    <name type="scientific">Pseudobacter ginsenosidimutans</name>
    <dbReference type="NCBI Taxonomy" id="661488"/>
    <lineage>
        <taxon>Bacteria</taxon>
        <taxon>Pseudomonadati</taxon>
        <taxon>Bacteroidota</taxon>
        <taxon>Chitinophagia</taxon>
        <taxon>Chitinophagales</taxon>
        <taxon>Chitinophagaceae</taxon>
        <taxon>Pseudobacter</taxon>
    </lineage>
</organism>
<protein>
    <submittedName>
        <fullName evidence="2">WD40 repeat protein</fullName>
    </submittedName>
</protein>
<sequence length="312" mass="35508">MRALMLLLAFVSFLSCSKKNKDGEGRGCAETPYIAPQAYSFPAWHPNGQIFVFNYVPISGIEMSPCRGPMYKFKSDSVGFYSLNKDRTGLTRIMERVFRNATWSPDGSKLAYQEGSRIFMIPFTGSGFDTAARKLVVQDYSMSPYSFFNASSDSIYFRSSPVGASNQSTLYKVALDGTEKSRIKTAEFYDISFGSDKRFYYLIANREIWSMDQNGQDEKKEVAVETNNSEQRRNPQYYDGHIYFISGSKLMRSGSNVPVVDNYVMDFAVSRQGEILYSQFQYQVSESNKQNGVLWIMNADGSNKRQLTFNNF</sequence>
<accession>A0A4Q7MLX4</accession>
<dbReference type="InterPro" id="IPR032485">
    <property type="entry name" value="LRP1-like_beta_prop"/>
</dbReference>
<dbReference type="RefSeq" id="WP_130543660.1">
    <property type="nucleotide sequence ID" value="NZ_CP042431.1"/>
</dbReference>
<comment type="caution">
    <text evidence="2">The sequence shown here is derived from an EMBL/GenBank/DDBJ whole genome shotgun (WGS) entry which is preliminary data.</text>
</comment>
<proteinExistence type="predicted"/>
<dbReference type="Proteomes" id="UP000293874">
    <property type="component" value="Unassembled WGS sequence"/>
</dbReference>
<evidence type="ECO:0000313" key="3">
    <source>
        <dbReference type="Proteomes" id="UP000293874"/>
    </source>
</evidence>
<gene>
    <name evidence="2" type="ORF">EV199_5153</name>
</gene>
<dbReference type="AlphaFoldDB" id="A0A4Q7MLX4"/>
<evidence type="ECO:0000259" key="1">
    <source>
        <dbReference type="Pfam" id="PF16472"/>
    </source>
</evidence>
<reference evidence="2 3" key="1">
    <citation type="submission" date="2019-02" db="EMBL/GenBank/DDBJ databases">
        <title>Genomic Encyclopedia of Type Strains, Phase IV (KMG-IV): sequencing the most valuable type-strain genomes for metagenomic binning, comparative biology and taxonomic classification.</title>
        <authorList>
            <person name="Goeker M."/>
        </authorList>
    </citation>
    <scope>NUCLEOTIDE SEQUENCE [LARGE SCALE GENOMIC DNA]</scope>
    <source>
        <strain evidence="2 3">DSM 18116</strain>
    </source>
</reference>
<dbReference type="Gene3D" id="2.120.10.30">
    <property type="entry name" value="TolB, C-terminal domain"/>
    <property type="match status" value="1"/>
</dbReference>
<dbReference type="Pfam" id="PF16472">
    <property type="entry name" value="DUF5050"/>
    <property type="match status" value="1"/>
</dbReference>
<feature type="domain" description="Prolow-density lipoprotein receptor-related protein 1-like beta-propeller" evidence="1">
    <location>
        <begin position="76"/>
        <end position="308"/>
    </location>
</feature>
<dbReference type="EMBL" id="SGXA01000003">
    <property type="protein sequence ID" value="RZS69316.1"/>
    <property type="molecule type" value="Genomic_DNA"/>
</dbReference>
<dbReference type="SUPFAM" id="SSF82171">
    <property type="entry name" value="DPP6 N-terminal domain-like"/>
    <property type="match status" value="1"/>
</dbReference>
<name>A0A4Q7MLX4_9BACT</name>
<keyword evidence="3" id="KW-1185">Reference proteome</keyword>
<evidence type="ECO:0000313" key="2">
    <source>
        <dbReference type="EMBL" id="RZS69316.1"/>
    </source>
</evidence>
<dbReference type="InterPro" id="IPR011042">
    <property type="entry name" value="6-blade_b-propeller_TolB-like"/>
</dbReference>